<dbReference type="PANTHER" id="PTHR24413">
    <property type="entry name" value="SPECKLE-TYPE POZ PROTEIN"/>
    <property type="match status" value="1"/>
</dbReference>
<keyword evidence="2" id="KW-1185">Reference proteome</keyword>
<evidence type="ECO:0000259" key="1">
    <source>
        <dbReference type="PROSITE" id="PS50097"/>
    </source>
</evidence>
<evidence type="ECO:0000313" key="3">
    <source>
        <dbReference type="WBParaSite" id="SVE_0853100.1"/>
    </source>
</evidence>
<dbReference type="SUPFAM" id="SSF49599">
    <property type="entry name" value="TRAF domain-like"/>
    <property type="match status" value="1"/>
</dbReference>
<dbReference type="PROSITE" id="PS50097">
    <property type="entry name" value="BTB"/>
    <property type="match status" value="1"/>
</dbReference>
<dbReference type="Gene3D" id="2.60.210.10">
    <property type="entry name" value="Apoptosis, Tumor Necrosis Factor Receptor Associated Protein 2, Chain A"/>
    <property type="match status" value="1"/>
</dbReference>
<name>A0A0K0FI13_STRVS</name>
<proteinExistence type="predicted"/>
<evidence type="ECO:0000313" key="2">
    <source>
        <dbReference type="Proteomes" id="UP000035680"/>
    </source>
</evidence>
<dbReference type="Proteomes" id="UP000035680">
    <property type="component" value="Unassembled WGS sequence"/>
</dbReference>
<dbReference type="STRING" id="75913.A0A0K0FI13"/>
<dbReference type="Pfam" id="PF00651">
    <property type="entry name" value="BTB"/>
    <property type="match status" value="1"/>
</dbReference>
<dbReference type="CDD" id="cd00121">
    <property type="entry name" value="MATH"/>
    <property type="match status" value="1"/>
</dbReference>
<accession>A0A0K0FI13</accession>
<dbReference type="InterPro" id="IPR011333">
    <property type="entry name" value="SKP1/BTB/POZ_sf"/>
</dbReference>
<reference evidence="3" key="2">
    <citation type="submission" date="2015-08" db="UniProtKB">
        <authorList>
            <consortium name="WormBaseParasite"/>
        </authorList>
    </citation>
    <scope>IDENTIFICATION</scope>
</reference>
<reference evidence="2" key="1">
    <citation type="submission" date="2014-07" db="EMBL/GenBank/DDBJ databases">
        <authorList>
            <person name="Martin A.A"/>
            <person name="De Silva N."/>
        </authorList>
    </citation>
    <scope>NUCLEOTIDE SEQUENCE</scope>
</reference>
<organism evidence="2 3">
    <name type="scientific">Strongyloides venezuelensis</name>
    <name type="common">Threadworm</name>
    <dbReference type="NCBI Taxonomy" id="75913"/>
    <lineage>
        <taxon>Eukaryota</taxon>
        <taxon>Metazoa</taxon>
        <taxon>Ecdysozoa</taxon>
        <taxon>Nematoda</taxon>
        <taxon>Chromadorea</taxon>
        <taxon>Rhabditida</taxon>
        <taxon>Tylenchina</taxon>
        <taxon>Panagrolaimomorpha</taxon>
        <taxon>Strongyloidoidea</taxon>
        <taxon>Strongyloididae</taxon>
        <taxon>Strongyloides</taxon>
    </lineage>
</organism>
<dbReference type="Gene3D" id="3.30.710.10">
    <property type="entry name" value="Potassium Channel Kv1.1, Chain A"/>
    <property type="match status" value="1"/>
</dbReference>
<sequence>MASVNLADSDYLNAGCSIRALCKFSILNTNGKEEYKSIVGVENFDENKNSYCLQKFIERSNLLKRQSELLPDDRLTICFEIFYLCDDITNYSLSKEIPIEESLNMFLNDISKMLCSSAYYDCIIKCILAARSEVFRLTLENKLTEHELNIIEMNEFRLEVVKEMLNFLYTGRSHKIDKLAIEMLEIAGKYKIEGLKTIAAESLLNSLNLENVCEYLEKSEIYSAEILKEFCLRFIYLNADEIIKSEKWSKIVNLYPLLVVRIFNIAVNKC</sequence>
<dbReference type="GO" id="GO:0030163">
    <property type="term" value="P:protein catabolic process"/>
    <property type="evidence" value="ECO:0007669"/>
    <property type="project" value="UniProtKB-ARBA"/>
</dbReference>
<dbReference type="SMART" id="SM00225">
    <property type="entry name" value="BTB"/>
    <property type="match status" value="1"/>
</dbReference>
<dbReference type="InterPro" id="IPR002083">
    <property type="entry name" value="MATH/TRAF_dom"/>
</dbReference>
<dbReference type="WBParaSite" id="SVE_0853100.1">
    <property type="protein sequence ID" value="SVE_0853100.1"/>
    <property type="gene ID" value="SVE_0853100"/>
</dbReference>
<dbReference type="AlphaFoldDB" id="A0A0K0FI13"/>
<dbReference type="SUPFAM" id="SSF54695">
    <property type="entry name" value="POZ domain"/>
    <property type="match status" value="1"/>
</dbReference>
<dbReference type="InterPro" id="IPR000210">
    <property type="entry name" value="BTB/POZ_dom"/>
</dbReference>
<feature type="domain" description="BTB" evidence="1">
    <location>
        <begin position="125"/>
        <end position="172"/>
    </location>
</feature>
<dbReference type="Gene3D" id="1.25.40.420">
    <property type="match status" value="1"/>
</dbReference>
<protein>
    <submittedName>
        <fullName evidence="3">Speckle-type POZ protein (inferred by orthology to a human protein)</fullName>
    </submittedName>
</protein>
<dbReference type="InterPro" id="IPR008974">
    <property type="entry name" value="TRAF-like"/>
</dbReference>